<dbReference type="AlphaFoldDB" id="A0A1B3BA32"/>
<protein>
    <submittedName>
        <fullName evidence="1">Short-chain dehydrogenase/reductase SDR</fullName>
    </submittedName>
</protein>
<keyword evidence="2" id="KW-1185">Reference proteome</keyword>
<gene>
    <name evidence="1" type="ORF">KS2013_874</name>
</gene>
<dbReference type="Pfam" id="PF00106">
    <property type="entry name" value="adh_short"/>
    <property type="match status" value="1"/>
</dbReference>
<proteinExistence type="predicted"/>
<dbReference type="SUPFAM" id="SSF51735">
    <property type="entry name" value="NAD(P)-binding Rossmann-fold domains"/>
    <property type="match status" value="1"/>
</dbReference>
<dbReference type="PANTHER" id="PTHR43544">
    <property type="entry name" value="SHORT-CHAIN DEHYDROGENASE/REDUCTASE"/>
    <property type="match status" value="1"/>
</dbReference>
<dbReference type="Proteomes" id="UP000094147">
    <property type="component" value="Chromosome"/>
</dbReference>
<sequence>MDAMKTALIFGASGGIGQAFTRYCQKNYDSIIVCSRDIEHLQICDKKFAANAICYEVDPTKEEQLAQLSEQLSQGNYKLSLIVNACGLLHQEGGPFPEKKIEDFDAEQFKKIIEANTIVTPLIAKHFLPLLEKGAKGLGTTGIFASLSARVGSISDNYLGGWYSYRASKAALNQIIKTLAIESSRRFKHCAILALHPGTTDTKLSKPFQENVPKGKLFSPDYSVSKMMKIIKNADLEDNGKFFAWDGQVIEW</sequence>
<dbReference type="PRINTS" id="PR00081">
    <property type="entry name" value="GDHRDH"/>
</dbReference>
<accession>A0A1B3BA32</accession>
<organism evidence="1 2">
    <name type="scientific">Kangiella sediminilitoris</name>
    <dbReference type="NCBI Taxonomy" id="1144748"/>
    <lineage>
        <taxon>Bacteria</taxon>
        <taxon>Pseudomonadati</taxon>
        <taxon>Pseudomonadota</taxon>
        <taxon>Gammaproteobacteria</taxon>
        <taxon>Kangiellales</taxon>
        <taxon>Kangiellaceae</taxon>
        <taxon>Kangiella</taxon>
    </lineage>
</organism>
<dbReference type="PANTHER" id="PTHR43544:SF12">
    <property type="entry name" value="NAD(P)-BINDING ROSSMANN-FOLD SUPERFAMILY PROTEIN"/>
    <property type="match status" value="1"/>
</dbReference>
<evidence type="ECO:0000313" key="2">
    <source>
        <dbReference type="Proteomes" id="UP000094147"/>
    </source>
</evidence>
<dbReference type="KEGG" id="ksd:KS2013_874"/>
<dbReference type="STRING" id="1144748.KS2013_874"/>
<dbReference type="InterPro" id="IPR002347">
    <property type="entry name" value="SDR_fam"/>
</dbReference>
<evidence type="ECO:0000313" key="1">
    <source>
        <dbReference type="EMBL" id="AOE49596.1"/>
    </source>
</evidence>
<dbReference type="Gene3D" id="3.40.50.720">
    <property type="entry name" value="NAD(P)-binding Rossmann-like Domain"/>
    <property type="match status" value="1"/>
</dbReference>
<name>A0A1B3BA32_9GAMM</name>
<dbReference type="GO" id="GO:0005737">
    <property type="term" value="C:cytoplasm"/>
    <property type="evidence" value="ECO:0007669"/>
    <property type="project" value="TreeGrafter"/>
</dbReference>
<dbReference type="EMBL" id="CP012418">
    <property type="protein sequence ID" value="AOE49596.1"/>
    <property type="molecule type" value="Genomic_DNA"/>
</dbReference>
<dbReference type="GO" id="GO:0016491">
    <property type="term" value="F:oxidoreductase activity"/>
    <property type="evidence" value="ECO:0007669"/>
    <property type="project" value="TreeGrafter"/>
</dbReference>
<reference evidence="2" key="1">
    <citation type="submission" date="2015-08" db="EMBL/GenBank/DDBJ databases">
        <authorList>
            <person name="Kim K.M."/>
        </authorList>
    </citation>
    <scope>NUCLEOTIDE SEQUENCE [LARGE SCALE GENOMIC DNA]</scope>
    <source>
        <strain evidence="2">KCTC 23892</strain>
    </source>
</reference>
<dbReference type="CDD" id="cd05325">
    <property type="entry name" value="carb_red_sniffer_like_SDR_c"/>
    <property type="match status" value="1"/>
</dbReference>
<dbReference type="InterPro" id="IPR051468">
    <property type="entry name" value="Fungal_SecMetab_SDRs"/>
</dbReference>
<dbReference type="InterPro" id="IPR036291">
    <property type="entry name" value="NAD(P)-bd_dom_sf"/>
</dbReference>